<evidence type="ECO:0000256" key="2">
    <source>
        <dbReference type="ARBA" id="ARBA00022552"/>
    </source>
</evidence>
<keyword evidence="8" id="KW-1133">Transmembrane helix</keyword>
<dbReference type="SUPFAM" id="SSF50978">
    <property type="entry name" value="WD40 repeat-like"/>
    <property type="match status" value="1"/>
</dbReference>
<organism evidence="10 11">
    <name type="scientific">Penicillium brasilianum</name>
    <dbReference type="NCBI Taxonomy" id="104259"/>
    <lineage>
        <taxon>Eukaryota</taxon>
        <taxon>Fungi</taxon>
        <taxon>Dikarya</taxon>
        <taxon>Ascomycota</taxon>
        <taxon>Pezizomycotina</taxon>
        <taxon>Eurotiomycetes</taxon>
        <taxon>Eurotiomycetidae</taxon>
        <taxon>Eurotiales</taxon>
        <taxon>Aspergillaceae</taxon>
        <taxon>Penicillium</taxon>
    </lineage>
</organism>
<dbReference type="EMBL" id="LJBN01000198">
    <property type="protein sequence ID" value="OOQ83364.1"/>
    <property type="molecule type" value="Genomic_DNA"/>
</dbReference>
<keyword evidence="10" id="KW-0687">Ribonucleoprotein</keyword>
<evidence type="ECO:0000259" key="9">
    <source>
        <dbReference type="Pfam" id="PF20684"/>
    </source>
</evidence>
<feature type="compositionally biased region" description="Acidic residues" evidence="7">
    <location>
        <begin position="417"/>
        <end position="431"/>
    </location>
</feature>
<reference evidence="11" key="1">
    <citation type="submission" date="2015-09" db="EMBL/GenBank/DDBJ databases">
        <authorList>
            <person name="Fill T.P."/>
            <person name="Baretta J.F."/>
            <person name="de Almeida L.G."/>
            <person name="Rocha M."/>
            <person name="de Souza D.H."/>
            <person name="Malavazi I."/>
            <person name="Cerdeira L.T."/>
            <person name="Hong H."/>
            <person name="Samborskyy M."/>
            <person name="de Vasconcelos A.T."/>
            <person name="Leadlay P."/>
            <person name="Rodrigues-Filho E."/>
        </authorList>
    </citation>
    <scope>NUCLEOTIDE SEQUENCE [LARGE SCALE GENOMIC DNA]</scope>
    <source>
        <strain evidence="11">LaBioMMi 136</strain>
    </source>
</reference>
<evidence type="ECO:0000313" key="11">
    <source>
        <dbReference type="Proteomes" id="UP000190744"/>
    </source>
</evidence>
<dbReference type="Proteomes" id="UP000190744">
    <property type="component" value="Unassembled WGS sequence"/>
</dbReference>
<feature type="transmembrane region" description="Helical" evidence="8">
    <location>
        <begin position="212"/>
        <end position="236"/>
    </location>
</feature>
<dbReference type="InterPro" id="IPR049326">
    <property type="entry name" value="Rhodopsin_dom_fungi"/>
</dbReference>
<evidence type="ECO:0000256" key="3">
    <source>
        <dbReference type="ARBA" id="ARBA00022574"/>
    </source>
</evidence>
<keyword evidence="3" id="KW-0853">WD repeat</keyword>
<feature type="transmembrane region" description="Helical" evidence="8">
    <location>
        <begin position="125"/>
        <end position="147"/>
    </location>
</feature>
<keyword evidence="2" id="KW-0698">rRNA processing</keyword>
<feature type="compositionally biased region" description="Acidic residues" evidence="7">
    <location>
        <begin position="599"/>
        <end position="616"/>
    </location>
</feature>
<comment type="subcellular location">
    <subcellularLocation>
        <location evidence="1">Nucleus</location>
        <location evidence="1">Nucleolus</location>
    </subcellularLocation>
</comment>
<evidence type="ECO:0000313" key="10">
    <source>
        <dbReference type="EMBL" id="OOQ83364.1"/>
    </source>
</evidence>
<evidence type="ECO:0000256" key="1">
    <source>
        <dbReference type="ARBA" id="ARBA00004604"/>
    </source>
</evidence>
<comment type="caution">
    <text evidence="10">The sequence shown here is derived from an EMBL/GenBank/DDBJ whole genome shotgun (WGS) entry which is preliminary data.</text>
</comment>
<gene>
    <name evidence="10" type="ORF">PEBR_34950</name>
</gene>
<dbReference type="InterPro" id="IPR036322">
    <property type="entry name" value="WD40_repeat_dom_sf"/>
</dbReference>
<evidence type="ECO:0000256" key="4">
    <source>
        <dbReference type="ARBA" id="ARBA00022737"/>
    </source>
</evidence>
<feature type="region of interest" description="Disordered" evidence="7">
    <location>
        <begin position="509"/>
        <end position="534"/>
    </location>
</feature>
<dbReference type="GO" id="GO:0006364">
    <property type="term" value="P:rRNA processing"/>
    <property type="evidence" value="ECO:0007669"/>
    <property type="project" value="UniProtKB-KW"/>
</dbReference>
<feature type="transmembrane region" description="Helical" evidence="8">
    <location>
        <begin position="178"/>
        <end position="200"/>
    </location>
</feature>
<feature type="region of interest" description="Disordered" evidence="7">
    <location>
        <begin position="384"/>
        <end position="439"/>
    </location>
</feature>
<feature type="domain" description="Rhodopsin" evidence="9">
    <location>
        <begin position="31"/>
        <end position="273"/>
    </location>
</feature>
<dbReference type="Pfam" id="PF20684">
    <property type="entry name" value="Fung_rhodopsin"/>
    <property type="match status" value="1"/>
</dbReference>
<name>A0A1S9RCV5_PENBI</name>
<feature type="transmembrane region" description="Helical" evidence="8">
    <location>
        <begin position="12"/>
        <end position="35"/>
    </location>
</feature>
<feature type="region of interest" description="Disordered" evidence="7">
    <location>
        <begin position="578"/>
        <end position="616"/>
    </location>
</feature>
<dbReference type="InterPro" id="IPR015943">
    <property type="entry name" value="WD40/YVTN_repeat-like_dom_sf"/>
</dbReference>
<feature type="transmembrane region" description="Helical" evidence="8">
    <location>
        <begin position="47"/>
        <end position="69"/>
    </location>
</feature>
<dbReference type="InterPro" id="IPR001680">
    <property type="entry name" value="WD40_rpt"/>
</dbReference>
<dbReference type="FunFam" id="2.130.10.10:FF:000549">
    <property type="entry name" value="Small nucleolar ribonucleoprotein complex subunit"/>
    <property type="match status" value="1"/>
</dbReference>
<feature type="compositionally biased region" description="Acidic residues" evidence="7">
    <location>
        <begin position="518"/>
        <end position="527"/>
    </location>
</feature>
<evidence type="ECO:0000256" key="8">
    <source>
        <dbReference type="SAM" id="Phobius"/>
    </source>
</evidence>
<dbReference type="GO" id="GO:0032040">
    <property type="term" value="C:small-subunit processome"/>
    <property type="evidence" value="ECO:0007669"/>
    <property type="project" value="TreeGrafter"/>
</dbReference>
<dbReference type="PANTHER" id="PTHR18359">
    <property type="entry name" value="WD-REPEAT PROTEIN-RELATED"/>
    <property type="match status" value="1"/>
</dbReference>
<dbReference type="AlphaFoldDB" id="A0A1S9RCV5"/>
<comment type="similarity">
    <text evidence="6">Belongs to the WD repeat UTP18 family.</text>
</comment>
<dbReference type="GO" id="GO:0034388">
    <property type="term" value="C:Pwp2p-containing subcomplex of 90S preribosome"/>
    <property type="evidence" value="ECO:0007669"/>
    <property type="project" value="TreeGrafter"/>
</dbReference>
<evidence type="ECO:0000256" key="6">
    <source>
        <dbReference type="ARBA" id="ARBA00025767"/>
    </source>
</evidence>
<keyword evidence="4" id="KW-0677">Repeat</keyword>
<feature type="transmembrane region" description="Helical" evidence="8">
    <location>
        <begin position="89"/>
        <end position="113"/>
    </location>
</feature>
<keyword evidence="8" id="KW-0472">Membrane</keyword>
<dbReference type="InterPro" id="IPR045161">
    <property type="entry name" value="Utp18"/>
</dbReference>
<dbReference type="SMART" id="SM00320">
    <property type="entry name" value="WD40"/>
    <property type="match status" value="5"/>
</dbReference>
<evidence type="ECO:0000256" key="7">
    <source>
        <dbReference type="SAM" id="MobiDB-lite"/>
    </source>
</evidence>
<keyword evidence="5" id="KW-0539">Nucleus</keyword>
<feature type="compositionally biased region" description="Polar residues" evidence="7">
    <location>
        <begin position="400"/>
        <end position="412"/>
    </location>
</feature>
<dbReference type="Gene3D" id="2.130.10.10">
    <property type="entry name" value="YVTN repeat-like/Quinoprotein amine dehydrogenase"/>
    <property type="match status" value="1"/>
</dbReference>
<accession>A0A1S9RCV5</accession>
<protein>
    <submittedName>
        <fullName evidence="10">Small nucleolar ribonucleoprotein complex subunit</fullName>
    </submittedName>
</protein>
<sequence length="1004" mass="111220">MGSALHLAGPSLAVFIVSVVMMILSIVAVSLRTFVRLCIVRAFGWDDALMLAALALFLLLNICSFIGAIKGVGGTSTDFKTYEAYRTALLYWWLCQIFYTWASALAKVSIAVALLRLTIKKIHRIIIWGTIGLTLAISFMFWLVLLLDCHPVSYFWEYADPSKSGSCMSKINLIKVAYVYSCLTILCDLTLGILPMFLVWKLQMNYRTKIAVGGILSMGAIASVAVIVRIPFLHFYADTNFIHSTYQIAIWSVVETGLGITASSLFTLRPLFRWLLDEKLSYGRSRGRGYNNYPLSSLNNDGLKEAHHPGTWYSANRSGNEGKLVTQVTIPRLMNDNSSEEDLYPEPNPITLRNHVTTAPDADRRGGINLVLKFSRSVLISQHSTATMSSAGLKTKTKRVSAQSPYENTTAQIHADEDIEMDDETSSDEESVPEKGEDELKLERMLFGDDDGFMGALKAQQEREGAMQLTLHSDAESASADEEADDETDLNNMADADLFFLDSGDVQTTDLMESPETPSDEEDEEESTPAVWHDSDDERIAVSLVSQSKLRKLRNTESEDIISGTEYIRRLRRQFQRMNPTPEWADPELASKRRKTDSDDSDVDRDEEMSDEDEELAAQPLAKLLQNTTELTRIEDNTKSGSKRRLRQEVVDIQRLKDVGKTQPSSIDSLMFHPHYPLLLSSGPASTLFLHHISPSAPSPNPLLTSLHIKHTPLHTSAFAPPSGNRIFASGRRRYFHIWDLDTGKVDKVNGPADRKEEQKSMERFKVSPCGRYVGLVGTSRKGGGMINVLDSGTAQWIAQVRVDGRGGVADFAWWSDGEGMTVASKNGEVSEWDGRQRRIIARWLDAGAVGNTVIALGGRSGRDQLGGDRWVAIGSTTGIVNIYDRREWAAAAAAGAKGNATAQDDSAQAGVPRSPTPVRVFDQLTTPVSHLVFAPDGQMMVMASRWKRDALRLVHLPSCTVYRNWPTSNTPLGRISSVAISPNNEQLAVANEQGRIRLFEIRG</sequence>
<dbReference type="PANTHER" id="PTHR18359:SF0">
    <property type="entry name" value="U3 SMALL NUCLEOLAR RNA-ASSOCIATED PROTEIN 18 HOMOLOG"/>
    <property type="match status" value="1"/>
</dbReference>
<evidence type="ECO:0000256" key="5">
    <source>
        <dbReference type="ARBA" id="ARBA00023242"/>
    </source>
</evidence>
<proteinExistence type="inferred from homology"/>
<keyword evidence="8" id="KW-0812">Transmembrane</keyword>